<dbReference type="Proteomes" id="UP000243255">
    <property type="component" value="Unassembled WGS sequence"/>
</dbReference>
<evidence type="ECO:0000313" key="2">
    <source>
        <dbReference type="Proteomes" id="UP000243255"/>
    </source>
</evidence>
<accession>A0A1M5SXF2</accession>
<name>A0A1M5SXF2_9FIRM</name>
<evidence type="ECO:0000313" key="1">
    <source>
        <dbReference type="EMBL" id="SHH42908.1"/>
    </source>
</evidence>
<dbReference type="AlphaFoldDB" id="A0A1M5SXF2"/>
<reference evidence="2" key="1">
    <citation type="submission" date="2016-11" db="EMBL/GenBank/DDBJ databases">
        <authorList>
            <person name="Varghese N."/>
            <person name="Submissions S."/>
        </authorList>
    </citation>
    <scope>NUCLEOTIDE SEQUENCE [LARGE SCALE GENOMIC DNA]</scope>
    <source>
        <strain evidence="2">DSM 2635</strain>
    </source>
</reference>
<dbReference type="OrthoDB" id="570199at2"/>
<dbReference type="RefSeq" id="WP_073127573.1">
    <property type="nucleotide sequence ID" value="NZ_BAABCH010000072.1"/>
</dbReference>
<organism evidence="1 2">
    <name type="scientific">Asaccharospora irregularis DSM 2635</name>
    <dbReference type="NCBI Taxonomy" id="1121321"/>
    <lineage>
        <taxon>Bacteria</taxon>
        <taxon>Bacillati</taxon>
        <taxon>Bacillota</taxon>
        <taxon>Clostridia</taxon>
        <taxon>Peptostreptococcales</taxon>
        <taxon>Peptostreptococcaceae</taxon>
        <taxon>Asaccharospora</taxon>
    </lineage>
</organism>
<sequence>MVIPIKTDVNITVDEMDVTETSFKSLNLKKSHIEEFIRSNIELFITDEFLLIIGSQITNSEKGEVLLLPLIKMEILFLSRLSVMLRILRPEKKS</sequence>
<keyword evidence="2" id="KW-1185">Reference proteome</keyword>
<protein>
    <submittedName>
        <fullName evidence="1">Uncharacterized protein</fullName>
    </submittedName>
</protein>
<dbReference type="STRING" id="1121321.SAMN04488530_1485"/>
<dbReference type="EMBL" id="FQWX01000048">
    <property type="protein sequence ID" value="SHH42908.1"/>
    <property type="molecule type" value="Genomic_DNA"/>
</dbReference>
<proteinExistence type="predicted"/>
<gene>
    <name evidence="1" type="ORF">SAMN04488530_1485</name>
</gene>